<proteinExistence type="predicted"/>
<comment type="caution">
    <text evidence="1">The sequence shown here is derived from an EMBL/GenBank/DDBJ whole genome shotgun (WGS) entry which is preliminary data.</text>
</comment>
<accession>A0A098PZP7</accession>
<name>A0A098PZP7_9XANT</name>
<dbReference type="HOGENOM" id="CLU_2811383_0_0_6"/>
<dbReference type="STRING" id="325777.GW15_0207875"/>
<dbReference type="EMBL" id="JPHD02000058">
    <property type="protein sequence ID" value="KGE52629.1"/>
    <property type="molecule type" value="Genomic_DNA"/>
</dbReference>
<dbReference type="AlphaFoldDB" id="A0A098PZP7"/>
<gene>
    <name evidence="1" type="ORF">GW15_0207875</name>
</gene>
<protein>
    <submittedName>
        <fullName evidence="1">Uncharacterized protein</fullName>
    </submittedName>
</protein>
<reference evidence="1 2" key="1">
    <citation type="submission" date="2014-09" db="EMBL/GenBank/DDBJ databases">
        <title>A draft genome sequence for Xanthomonas axonopodis pv. vasculorum NCPPB 900.</title>
        <authorList>
            <person name="Harrison J."/>
            <person name="Studholme D.J."/>
        </authorList>
    </citation>
    <scope>NUCLEOTIDE SEQUENCE [LARGE SCALE GENOMIC DNA]</scope>
    <source>
        <strain evidence="1 2">NCPPB 900</strain>
    </source>
</reference>
<dbReference type="Proteomes" id="UP000028012">
    <property type="component" value="Unassembled WGS sequence"/>
</dbReference>
<organism evidence="1 2">
    <name type="scientific">Xanthomonas axonopodis pv. vasculorum</name>
    <dbReference type="NCBI Taxonomy" id="325777"/>
    <lineage>
        <taxon>Bacteria</taxon>
        <taxon>Pseudomonadati</taxon>
        <taxon>Pseudomonadota</taxon>
        <taxon>Gammaproteobacteria</taxon>
        <taxon>Lysobacterales</taxon>
        <taxon>Lysobacteraceae</taxon>
        <taxon>Xanthomonas</taxon>
    </lineage>
</organism>
<evidence type="ECO:0000313" key="2">
    <source>
        <dbReference type="Proteomes" id="UP000028012"/>
    </source>
</evidence>
<sequence>MAFGNSFMVCAILSVILRGSKAKVLRQCRMLKETYRQLVIDKPLQSTSQNAFLRAPRRDGLTLRLRD</sequence>
<evidence type="ECO:0000313" key="1">
    <source>
        <dbReference type="EMBL" id="KGE52629.1"/>
    </source>
</evidence>